<reference evidence="3" key="1">
    <citation type="submission" date="2021-02" db="EMBL/GenBank/DDBJ databases">
        <authorList>
            <person name="Nieuwenhuis M."/>
            <person name="Van De Peppel L.J.J."/>
        </authorList>
    </citation>
    <scope>NUCLEOTIDE SEQUENCE</scope>
    <source>
        <strain evidence="3">D49</strain>
    </source>
</reference>
<sequence>MPDATEDMIKTCFYDSNIRNGQLVGGKAKRDMFRLYGQYLIEPGFRFTTFPLQVLFESLFTAIGEWIAFIEPAVITTTNVAEKLKLNRPSLMVITAMVPLALPFVPHDIKIQDYAFMISVFQKILAFPEWPDESLDPPRDSLRKRFGRKLISSQSSWQHNSQLLGDRDTQDREKKSKSSTSMGGPEQRCGNMWSCTTRRYHHRFLVEHIAKQIDKVTCSKQLVQVAFDGLSAQSDALTLCGYVHQDITSKNLLVGEEGRGVLNDWDLAKELTDLNRPRRHEKTGTWAFMSCLLLSNHHAIHTIQDDMESLVHVLLYHSLRYFPHSMPEATEDIINTYFYDSTVRHGRLVGGENKQLLFLLEGEYLIERNFGFTATPLQVLFEYLFEAIGQWIRFVAPPKTKAKDRLNRFHPTAPAITTPPGVTDIPDGIKLRNYDFMKSIFQKILEEYDWPPESLDRPKDALPRRSSLKRGH</sequence>
<accession>A0A9P7GQU2</accession>
<dbReference type="InterPro" id="IPR011009">
    <property type="entry name" value="Kinase-like_dom_sf"/>
</dbReference>
<feature type="domain" description="Fungal-type protein kinase" evidence="2">
    <location>
        <begin position="158"/>
        <end position="316"/>
    </location>
</feature>
<dbReference type="SUPFAM" id="SSF56112">
    <property type="entry name" value="Protein kinase-like (PK-like)"/>
    <property type="match status" value="1"/>
</dbReference>
<evidence type="ECO:0000313" key="4">
    <source>
        <dbReference type="Proteomes" id="UP000717328"/>
    </source>
</evidence>
<dbReference type="Gene3D" id="1.10.510.10">
    <property type="entry name" value="Transferase(Phosphotransferase) domain 1"/>
    <property type="match status" value="1"/>
</dbReference>
<keyword evidence="4" id="KW-1185">Reference proteome</keyword>
<dbReference type="Proteomes" id="UP000717328">
    <property type="component" value="Unassembled WGS sequence"/>
</dbReference>
<evidence type="ECO:0000313" key="3">
    <source>
        <dbReference type="EMBL" id="KAG5653720.1"/>
    </source>
</evidence>
<feature type="compositionally biased region" description="Basic and acidic residues" evidence="1">
    <location>
        <begin position="454"/>
        <end position="463"/>
    </location>
</feature>
<gene>
    <name evidence="3" type="ORF">H0H81_011127</name>
</gene>
<dbReference type="InterPro" id="IPR040976">
    <property type="entry name" value="Pkinase_fungal"/>
</dbReference>
<dbReference type="Pfam" id="PF17667">
    <property type="entry name" value="Pkinase_fungal"/>
    <property type="match status" value="1"/>
</dbReference>
<comment type="caution">
    <text evidence="3">The sequence shown here is derived from an EMBL/GenBank/DDBJ whole genome shotgun (WGS) entry which is preliminary data.</text>
</comment>
<feature type="compositionally biased region" description="Basic and acidic residues" evidence="1">
    <location>
        <begin position="165"/>
        <end position="176"/>
    </location>
</feature>
<dbReference type="AlphaFoldDB" id="A0A9P7GQU2"/>
<dbReference type="EMBL" id="JABCKI010000037">
    <property type="protein sequence ID" value="KAG5653720.1"/>
    <property type="molecule type" value="Genomic_DNA"/>
</dbReference>
<name>A0A9P7GQU2_9AGAR</name>
<dbReference type="PANTHER" id="PTHR38248">
    <property type="entry name" value="FUNK1 6"/>
    <property type="match status" value="1"/>
</dbReference>
<dbReference type="OrthoDB" id="5592585at2759"/>
<evidence type="ECO:0000259" key="2">
    <source>
        <dbReference type="Pfam" id="PF17667"/>
    </source>
</evidence>
<reference evidence="3" key="2">
    <citation type="submission" date="2021-10" db="EMBL/GenBank/DDBJ databases">
        <title>Phylogenomics reveals ancestral predisposition of the termite-cultivated fungus Termitomyces towards a domesticated lifestyle.</title>
        <authorList>
            <person name="Auxier B."/>
            <person name="Grum-Grzhimaylo A."/>
            <person name="Cardenas M.E."/>
            <person name="Lodge J.D."/>
            <person name="Laessoe T."/>
            <person name="Pedersen O."/>
            <person name="Smith M.E."/>
            <person name="Kuyper T.W."/>
            <person name="Franco-Molano E.A."/>
            <person name="Baroni T.J."/>
            <person name="Aanen D.K."/>
        </authorList>
    </citation>
    <scope>NUCLEOTIDE SEQUENCE</scope>
    <source>
        <strain evidence="3">D49</strain>
    </source>
</reference>
<feature type="compositionally biased region" description="Polar residues" evidence="1">
    <location>
        <begin position="153"/>
        <end position="163"/>
    </location>
</feature>
<dbReference type="PANTHER" id="PTHR38248:SF2">
    <property type="entry name" value="FUNK1 11"/>
    <property type="match status" value="1"/>
</dbReference>
<feature type="region of interest" description="Disordered" evidence="1">
    <location>
        <begin position="451"/>
        <end position="472"/>
    </location>
</feature>
<feature type="region of interest" description="Disordered" evidence="1">
    <location>
        <begin position="153"/>
        <end position="188"/>
    </location>
</feature>
<organism evidence="3 4">
    <name type="scientific">Sphagnurus paluster</name>
    <dbReference type="NCBI Taxonomy" id="117069"/>
    <lineage>
        <taxon>Eukaryota</taxon>
        <taxon>Fungi</taxon>
        <taxon>Dikarya</taxon>
        <taxon>Basidiomycota</taxon>
        <taxon>Agaricomycotina</taxon>
        <taxon>Agaricomycetes</taxon>
        <taxon>Agaricomycetidae</taxon>
        <taxon>Agaricales</taxon>
        <taxon>Tricholomatineae</taxon>
        <taxon>Lyophyllaceae</taxon>
        <taxon>Sphagnurus</taxon>
    </lineage>
</organism>
<proteinExistence type="predicted"/>
<evidence type="ECO:0000256" key="1">
    <source>
        <dbReference type="SAM" id="MobiDB-lite"/>
    </source>
</evidence>
<protein>
    <recommendedName>
        <fullName evidence="2">Fungal-type protein kinase domain-containing protein</fullName>
    </recommendedName>
</protein>